<dbReference type="EMBL" id="NBNE01001714">
    <property type="protein sequence ID" value="OWZ12947.1"/>
    <property type="molecule type" value="Genomic_DNA"/>
</dbReference>
<reference evidence="2" key="1">
    <citation type="submission" date="2017-03" db="EMBL/GenBank/DDBJ databases">
        <title>Phytopthora megakarya and P. palmivora, two closely related causual agents of cacao black pod achieved similar genome size and gene model numbers by different mechanisms.</title>
        <authorList>
            <person name="Ali S."/>
            <person name="Shao J."/>
            <person name="Larry D.J."/>
            <person name="Kronmiller B."/>
            <person name="Shen D."/>
            <person name="Strem M.D."/>
            <person name="Melnick R.L."/>
            <person name="Guiltinan M.J."/>
            <person name="Tyler B.M."/>
            <person name="Meinhardt L.W."/>
            <person name="Bailey B.A."/>
        </authorList>
    </citation>
    <scope>NUCLEOTIDE SEQUENCE [LARGE SCALE GENOMIC DNA]</scope>
    <source>
        <strain evidence="2">zdho120</strain>
    </source>
</reference>
<organism evidence="1 2">
    <name type="scientific">Phytophthora megakarya</name>
    <dbReference type="NCBI Taxonomy" id="4795"/>
    <lineage>
        <taxon>Eukaryota</taxon>
        <taxon>Sar</taxon>
        <taxon>Stramenopiles</taxon>
        <taxon>Oomycota</taxon>
        <taxon>Peronosporomycetes</taxon>
        <taxon>Peronosporales</taxon>
        <taxon>Peronosporaceae</taxon>
        <taxon>Phytophthora</taxon>
    </lineage>
</organism>
<dbReference type="AlphaFoldDB" id="A0A225W7H6"/>
<comment type="caution">
    <text evidence="1">The sequence shown here is derived from an EMBL/GenBank/DDBJ whole genome shotgun (WGS) entry which is preliminary data.</text>
</comment>
<evidence type="ECO:0000313" key="2">
    <source>
        <dbReference type="Proteomes" id="UP000198211"/>
    </source>
</evidence>
<keyword evidence="2" id="KW-1185">Reference proteome</keyword>
<gene>
    <name evidence="1" type="ORF">PHMEG_00013818</name>
</gene>
<name>A0A225W7H6_9STRA</name>
<sequence length="77" mass="8865">MVALPIQEALGSWLLEARYMHERGHPSDHCRFVCHGCGELHGMGKCPMKAFYNQIRQWFKPTKHMGLLPEAAEKMLN</sequence>
<proteinExistence type="predicted"/>
<dbReference type="OrthoDB" id="91990at2759"/>
<dbReference type="Proteomes" id="UP000198211">
    <property type="component" value="Unassembled WGS sequence"/>
</dbReference>
<evidence type="ECO:0008006" key="3">
    <source>
        <dbReference type="Google" id="ProtNLM"/>
    </source>
</evidence>
<accession>A0A225W7H6</accession>
<protein>
    <recommendedName>
        <fullName evidence="3">Eukaryotic/viral aspartic protease</fullName>
    </recommendedName>
</protein>
<evidence type="ECO:0000313" key="1">
    <source>
        <dbReference type="EMBL" id="OWZ12947.1"/>
    </source>
</evidence>